<dbReference type="EMBL" id="JAJGNA010000010">
    <property type="protein sequence ID" value="MCC4308963.1"/>
    <property type="molecule type" value="Genomic_DNA"/>
</dbReference>
<dbReference type="AlphaFoldDB" id="A0A9Q3UNG2"/>
<dbReference type="Pfam" id="PF08352">
    <property type="entry name" value="oligo_HPY"/>
    <property type="match status" value="1"/>
</dbReference>
<evidence type="ECO:0000256" key="1">
    <source>
        <dbReference type="ARBA" id="ARBA00005417"/>
    </source>
</evidence>
<dbReference type="PROSITE" id="PS00211">
    <property type="entry name" value="ABC_TRANSPORTER_1"/>
    <property type="match status" value="1"/>
</dbReference>
<comment type="similarity">
    <text evidence="1">Belongs to the ABC transporter superfamily.</text>
</comment>
<evidence type="ECO:0000256" key="4">
    <source>
        <dbReference type="ARBA" id="ARBA00022840"/>
    </source>
</evidence>
<dbReference type="Gene3D" id="3.40.50.300">
    <property type="entry name" value="P-loop containing nucleotide triphosphate hydrolases"/>
    <property type="match status" value="1"/>
</dbReference>
<dbReference type="CDD" id="cd03257">
    <property type="entry name" value="ABC_NikE_OppD_transporters"/>
    <property type="match status" value="1"/>
</dbReference>
<dbReference type="Proteomes" id="UP001108027">
    <property type="component" value="Unassembled WGS sequence"/>
</dbReference>
<dbReference type="PANTHER" id="PTHR43776">
    <property type="entry name" value="TRANSPORT ATP-BINDING PROTEIN"/>
    <property type="match status" value="1"/>
</dbReference>
<evidence type="ECO:0000259" key="5">
    <source>
        <dbReference type="PROSITE" id="PS50893"/>
    </source>
</evidence>
<protein>
    <submittedName>
        <fullName evidence="6">ATP-binding cassette domain-containing protein</fullName>
    </submittedName>
</protein>
<dbReference type="PANTHER" id="PTHR43776:SF7">
    <property type="entry name" value="D,D-DIPEPTIDE TRANSPORT ATP-BINDING PROTEIN DDPF-RELATED"/>
    <property type="match status" value="1"/>
</dbReference>
<organism evidence="6 7">
    <name type="scientific">Alloalcanivorax marinus</name>
    <dbReference type="NCBI Taxonomy" id="1177169"/>
    <lineage>
        <taxon>Bacteria</taxon>
        <taxon>Pseudomonadati</taxon>
        <taxon>Pseudomonadota</taxon>
        <taxon>Gammaproteobacteria</taxon>
        <taxon>Oceanospirillales</taxon>
        <taxon>Alcanivoracaceae</taxon>
        <taxon>Alloalcanivorax</taxon>
    </lineage>
</organism>
<keyword evidence="2" id="KW-0813">Transport</keyword>
<dbReference type="InterPro" id="IPR003439">
    <property type="entry name" value="ABC_transporter-like_ATP-bd"/>
</dbReference>
<dbReference type="GO" id="GO:0016887">
    <property type="term" value="F:ATP hydrolysis activity"/>
    <property type="evidence" value="ECO:0007669"/>
    <property type="project" value="InterPro"/>
</dbReference>
<keyword evidence="7" id="KW-1185">Reference proteome</keyword>
<proteinExistence type="inferred from homology"/>
<evidence type="ECO:0000256" key="2">
    <source>
        <dbReference type="ARBA" id="ARBA00022448"/>
    </source>
</evidence>
<keyword evidence="3" id="KW-0547">Nucleotide-binding</keyword>
<comment type="caution">
    <text evidence="6">The sequence shown here is derived from an EMBL/GenBank/DDBJ whole genome shotgun (WGS) entry which is preliminary data.</text>
</comment>
<sequence>MNASLTPRPSTQAAGVRADRVRVHFPTRAGTVKAVDDVSFDIRPGETFGLIGESGSGKTTLGRALAGLQPLTDGRLFYDGREPASLNRAERRRQRRDHQIIFQDPHAALNPRMTIAQSVMEPLDILGDGDRASRRRVADEALERVGLAPQIGRRYPHELSGGQKQRVNIARTLTLRPRFIVCDEVVAALDVSIRGAILNLFADLQDEFGITYAFITHDISVVSHVSDRVGVLYLGRLMEQGPAAAVCEQPLHPYTQALLSAEPLPLPSDQRDHRRRIRLQGEIPSPLNPPSGCPFRTRCPRAEARCAEQVPEWREVAPDHRVACHFAGPA</sequence>
<dbReference type="InterPro" id="IPR050319">
    <property type="entry name" value="ABC_transp_ATP-bind"/>
</dbReference>
<dbReference type="InterPro" id="IPR027417">
    <property type="entry name" value="P-loop_NTPase"/>
</dbReference>
<evidence type="ECO:0000313" key="7">
    <source>
        <dbReference type="Proteomes" id="UP001108027"/>
    </source>
</evidence>
<dbReference type="InterPro" id="IPR017871">
    <property type="entry name" value="ABC_transporter-like_CS"/>
</dbReference>
<dbReference type="InterPro" id="IPR003593">
    <property type="entry name" value="AAA+_ATPase"/>
</dbReference>
<dbReference type="NCBIfam" id="TIGR01727">
    <property type="entry name" value="oligo_HPY"/>
    <property type="match status" value="1"/>
</dbReference>
<gene>
    <name evidence="6" type="ORF">LL252_10310</name>
</gene>
<evidence type="ECO:0000313" key="6">
    <source>
        <dbReference type="EMBL" id="MCC4308963.1"/>
    </source>
</evidence>
<dbReference type="GO" id="GO:0055085">
    <property type="term" value="P:transmembrane transport"/>
    <property type="evidence" value="ECO:0007669"/>
    <property type="project" value="UniProtKB-ARBA"/>
</dbReference>
<dbReference type="SMART" id="SM00382">
    <property type="entry name" value="AAA"/>
    <property type="match status" value="1"/>
</dbReference>
<dbReference type="FunFam" id="3.40.50.300:FF:000016">
    <property type="entry name" value="Oligopeptide ABC transporter ATP-binding component"/>
    <property type="match status" value="1"/>
</dbReference>
<dbReference type="GO" id="GO:0015833">
    <property type="term" value="P:peptide transport"/>
    <property type="evidence" value="ECO:0007669"/>
    <property type="project" value="InterPro"/>
</dbReference>
<dbReference type="SUPFAM" id="SSF52540">
    <property type="entry name" value="P-loop containing nucleoside triphosphate hydrolases"/>
    <property type="match status" value="1"/>
</dbReference>
<dbReference type="PROSITE" id="PS50893">
    <property type="entry name" value="ABC_TRANSPORTER_2"/>
    <property type="match status" value="1"/>
</dbReference>
<dbReference type="InterPro" id="IPR013563">
    <property type="entry name" value="Oligopep_ABC_C"/>
</dbReference>
<feature type="domain" description="ABC transporter" evidence="5">
    <location>
        <begin position="16"/>
        <end position="259"/>
    </location>
</feature>
<evidence type="ECO:0000256" key="3">
    <source>
        <dbReference type="ARBA" id="ARBA00022741"/>
    </source>
</evidence>
<dbReference type="RefSeq" id="WP_204430827.1">
    <property type="nucleotide sequence ID" value="NZ_JADDOL010000019.1"/>
</dbReference>
<accession>A0A9Q3UNG2</accession>
<dbReference type="Pfam" id="PF00005">
    <property type="entry name" value="ABC_tran"/>
    <property type="match status" value="1"/>
</dbReference>
<name>A0A9Q3UNG2_9GAMM</name>
<keyword evidence="4 6" id="KW-0067">ATP-binding</keyword>
<dbReference type="GO" id="GO:0005524">
    <property type="term" value="F:ATP binding"/>
    <property type="evidence" value="ECO:0007669"/>
    <property type="project" value="UniProtKB-KW"/>
</dbReference>
<reference evidence="6" key="1">
    <citation type="submission" date="2021-10" db="EMBL/GenBank/DDBJ databases">
        <title>The diversity and Nitrogen Metabolism of Culturable Nitrate-Utilizing Bacteria Within the Oxygen Minimum Zone of the Changjiang (Yangtze River)Estuary.</title>
        <authorList>
            <person name="Zhang D."/>
            <person name="Zheng J."/>
            <person name="Liu S."/>
            <person name="He W."/>
        </authorList>
    </citation>
    <scope>NUCLEOTIDE SEQUENCE</scope>
    <source>
        <strain evidence="6">FXH-223</strain>
    </source>
</reference>